<dbReference type="RefSeq" id="WP_049258576.1">
    <property type="nucleotide sequence ID" value="NZ_JVFA01000059.1"/>
</dbReference>
<evidence type="ECO:0000313" key="1">
    <source>
        <dbReference type="EMBL" id="OAM18639.1"/>
    </source>
</evidence>
<gene>
    <name evidence="1" type="ORF">A7P90_06870</name>
</gene>
<comment type="caution">
    <text evidence="1">The sequence shown here is derived from an EMBL/GenBank/DDBJ whole genome shotgun (WGS) entry which is preliminary data.</text>
</comment>
<evidence type="ECO:0000313" key="2">
    <source>
        <dbReference type="Proteomes" id="UP000077589"/>
    </source>
</evidence>
<sequence length="140" mass="12866">MEFFDNIVDLVVEGMGCVVDGVITVSDFVEEHPVATSLVLTAATGGAAAWAGAGTIAAALGSTGILGSTATTGTVISSLSGAAATNASLAALGGGALSVGGGGMAVGTAVVAGAGATAGGAAGGTVAHFATKLRNQSSNG</sequence>
<accession>A0A1A9RJT1</accession>
<name>A0A1A9RJT1_EIKCO</name>
<dbReference type="EMBL" id="LXSG01000033">
    <property type="protein sequence ID" value="OAM18639.1"/>
    <property type="molecule type" value="Genomic_DNA"/>
</dbReference>
<reference evidence="2" key="1">
    <citation type="submission" date="2016-05" db="EMBL/GenBank/DDBJ databases">
        <title>Draft genome of Corynebacterium afermentans subsp. afermentans LCDC 88199T.</title>
        <authorList>
            <person name="Bernier A.-M."/>
            <person name="Bernard K."/>
        </authorList>
    </citation>
    <scope>NUCLEOTIDE SEQUENCE [LARGE SCALE GENOMIC DNA]</scope>
    <source>
        <strain evidence="2">NML04-0072</strain>
    </source>
</reference>
<protein>
    <submittedName>
        <fullName evidence="1">Uncharacterized protein</fullName>
    </submittedName>
</protein>
<dbReference type="Proteomes" id="UP000077589">
    <property type="component" value="Unassembled WGS sequence"/>
</dbReference>
<organism evidence="1 2">
    <name type="scientific">Eikenella corrodens</name>
    <dbReference type="NCBI Taxonomy" id="539"/>
    <lineage>
        <taxon>Bacteria</taxon>
        <taxon>Pseudomonadati</taxon>
        <taxon>Pseudomonadota</taxon>
        <taxon>Betaproteobacteria</taxon>
        <taxon>Neisseriales</taxon>
        <taxon>Neisseriaceae</taxon>
        <taxon>Eikenella</taxon>
    </lineage>
</organism>
<proteinExistence type="predicted"/>
<dbReference type="AlphaFoldDB" id="A0A1A9RJT1"/>